<proteinExistence type="predicted"/>
<organism evidence="1 2">
    <name type="scientific">Paragonimus heterotremus</name>
    <dbReference type="NCBI Taxonomy" id="100268"/>
    <lineage>
        <taxon>Eukaryota</taxon>
        <taxon>Metazoa</taxon>
        <taxon>Spiralia</taxon>
        <taxon>Lophotrochozoa</taxon>
        <taxon>Platyhelminthes</taxon>
        <taxon>Trematoda</taxon>
        <taxon>Digenea</taxon>
        <taxon>Plagiorchiida</taxon>
        <taxon>Troglotremata</taxon>
        <taxon>Troglotrematidae</taxon>
        <taxon>Paragonimus</taxon>
    </lineage>
</organism>
<comment type="caution">
    <text evidence="1">The sequence shown here is derived from an EMBL/GenBank/DDBJ whole genome shotgun (WGS) entry which is preliminary data.</text>
</comment>
<gene>
    <name evidence="1" type="ORF">PHET_08224</name>
</gene>
<sequence length="102" mass="11331">MSQIAHGDCSRASQSIFTNLKHSGQVHIERTSTYESVTAKLLSGQLKLEEITNLQTMNHRAVETADAKYSATLKNFAKSLSISTEILLSKAIVFLLKKRHTI</sequence>
<name>A0A8J4WPP4_9TREM</name>
<protein>
    <submittedName>
        <fullName evidence="1">Uncharacterized protein</fullName>
    </submittedName>
</protein>
<keyword evidence="2" id="KW-1185">Reference proteome</keyword>
<evidence type="ECO:0000313" key="2">
    <source>
        <dbReference type="Proteomes" id="UP000748531"/>
    </source>
</evidence>
<accession>A0A8J4WPP4</accession>
<reference evidence="1" key="1">
    <citation type="submission" date="2019-05" db="EMBL/GenBank/DDBJ databases">
        <title>Annotation for the trematode Paragonimus heterotremus.</title>
        <authorList>
            <person name="Choi Y.-J."/>
        </authorList>
    </citation>
    <scope>NUCLEOTIDE SEQUENCE</scope>
    <source>
        <strain evidence="1">LC</strain>
    </source>
</reference>
<dbReference type="AlphaFoldDB" id="A0A8J4WPP4"/>
<dbReference type="EMBL" id="LUCH01004640">
    <property type="protein sequence ID" value="KAF5398785.1"/>
    <property type="molecule type" value="Genomic_DNA"/>
</dbReference>
<evidence type="ECO:0000313" key="1">
    <source>
        <dbReference type="EMBL" id="KAF5398785.1"/>
    </source>
</evidence>
<dbReference type="Proteomes" id="UP000748531">
    <property type="component" value="Unassembled WGS sequence"/>
</dbReference>